<dbReference type="Proteomes" id="UP001234581">
    <property type="component" value="Unassembled WGS sequence"/>
</dbReference>
<feature type="region of interest" description="Disordered" evidence="1">
    <location>
        <begin position="1"/>
        <end position="26"/>
    </location>
</feature>
<gene>
    <name evidence="3" type="ORF">O0I10_002991</name>
</gene>
<feature type="compositionally biased region" description="Basic and acidic residues" evidence="1">
    <location>
        <begin position="412"/>
        <end position="430"/>
    </location>
</feature>
<organism evidence="3 4">
    <name type="scientific">Lichtheimia ornata</name>
    <dbReference type="NCBI Taxonomy" id="688661"/>
    <lineage>
        <taxon>Eukaryota</taxon>
        <taxon>Fungi</taxon>
        <taxon>Fungi incertae sedis</taxon>
        <taxon>Mucoromycota</taxon>
        <taxon>Mucoromycotina</taxon>
        <taxon>Mucoromycetes</taxon>
        <taxon>Mucorales</taxon>
        <taxon>Lichtheimiaceae</taxon>
        <taxon>Lichtheimia</taxon>
    </lineage>
</organism>
<protein>
    <recommendedName>
        <fullName evidence="2">T6SS Phospholipase effector Tle1-like catalytic domain-containing protein</fullName>
    </recommendedName>
</protein>
<proteinExistence type="predicted"/>
<feature type="domain" description="T6SS Phospholipase effector Tle1-like catalytic" evidence="2">
    <location>
        <begin position="39"/>
        <end position="310"/>
    </location>
</feature>
<comment type="caution">
    <text evidence="3">The sequence shown here is derived from an EMBL/GenBank/DDBJ whole genome shotgun (WGS) entry which is preliminary data.</text>
</comment>
<evidence type="ECO:0000313" key="4">
    <source>
        <dbReference type="Proteomes" id="UP001234581"/>
    </source>
</evidence>
<dbReference type="PANTHER" id="PTHR33840:SF1">
    <property type="entry name" value="TLE1 PHOSPHOLIPASE DOMAIN-CONTAINING PROTEIN"/>
    <property type="match status" value="1"/>
</dbReference>
<accession>A0AAD7V916</accession>
<feature type="region of interest" description="Disordered" evidence="1">
    <location>
        <begin position="395"/>
        <end position="430"/>
    </location>
</feature>
<dbReference type="GeneID" id="83210404"/>
<dbReference type="RefSeq" id="XP_058346155.1">
    <property type="nucleotide sequence ID" value="XM_058483066.1"/>
</dbReference>
<dbReference type="EMBL" id="JARTCD010000009">
    <property type="protein sequence ID" value="KAJ8661242.1"/>
    <property type="molecule type" value="Genomic_DNA"/>
</dbReference>
<feature type="compositionally biased region" description="Low complexity" evidence="1">
    <location>
        <begin position="8"/>
        <end position="23"/>
    </location>
</feature>
<sequence length="430" mass="49119">MVDTRIPSTTNTSSGSNSSSSSNMAVLHEGCKQPKMPRRRIIACLDGTWNTPSAHTNVFRFYNNIEESRPVKANDDPNHYIQVAEYFLGVGGAEDGIKRYLGGAFGFGISDQILSAYAFLSENYQCEEDEIWLLGVSRGAYAARSLAGMIYNVGLLPCKHITTALDEAYSLYRRKDRASHPHDPESLAFRAKYECWHPDIRFLGCFDTVGSLGVPRLPWYLGGSLLWSLFHGLHYFHDTKLSPKVISAFHAISIHEQRAWFRPTLMQYATHKREHQQLEQLWFPGTHSDLSGVPKSSHVLANHALRWMMTKAQDCGMVFRQPINDVCGAQAFTFYDSYNAESVYRLVPRKDRFIDPAIFPGMQYLYQHGQFTKCLMTRDQLSLYPSKTLSRFKKDLAEFHKKKQREQQQQQQHDDNPSAEQDRPSSSRAN</sequence>
<dbReference type="Pfam" id="PF09994">
    <property type="entry name" value="T6SS_Tle1-like_cat"/>
    <property type="match status" value="1"/>
</dbReference>
<evidence type="ECO:0000259" key="2">
    <source>
        <dbReference type="Pfam" id="PF09994"/>
    </source>
</evidence>
<keyword evidence="4" id="KW-1185">Reference proteome</keyword>
<dbReference type="PANTHER" id="PTHR33840">
    <property type="match status" value="1"/>
</dbReference>
<dbReference type="InterPro" id="IPR018712">
    <property type="entry name" value="Tle1-like_cat"/>
</dbReference>
<dbReference type="AlphaFoldDB" id="A0AAD7V916"/>
<name>A0AAD7V916_9FUNG</name>
<reference evidence="3 4" key="1">
    <citation type="submission" date="2023-03" db="EMBL/GenBank/DDBJ databases">
        <title>Genome sequence of Lichtheimia ornata CBS 291.66.</title>
        <authorList>
            <person name="Mohabir J.T."/>
            <person name="Shea T.P."/>
            <person name="Kurbessoian T."/>
            <person name="Berby B."/>
            <person name="Fontaine J."/>
            <person name="Livny J."/>
            <person name="Gnirke A."/>
            <person name="Stajich J.E."/>
            <person name="Cuomo C.A."/>
        </authorList>
    </citation>
    <scope>NUCLEOTIDE SEQUENCE [LARGE SCALE GENOMIC DNA]</scope>
    <source>
        <strain evidence="3">CBS 291.66</strain>
    </source>
</reference>
<evidence type="ECO:0000313" key="3">
    <source>
        <dbReference type="EMBL" id="KAJ8661242.1"/>
    </source>
</evidence>
<evidence type="ECO:0000256" key="1">
    <source>
        <dbReference type="SAM" id="MobiDB-lite"/>
    </source>
</evidence>